<reference evidence="1 2" key="1">
    <citation type="journal article" date="2017" name="Curr. Biol.">
        <title>The Evolution of Venom by Co-option of Single-Copy Genes.</title>
        <authorList>
            <person name="Martinson E.O."/>
            <person name="Mrinalini"/>
            <person name="Kelkar Y.D."/>
            <person name="Chang C.H."/>
            <person name="Werren J.H."/>
        </authorList>
    </citation>
    <scope>NUCLEOTIDE SEQUENCE [LARGE SCALE GENOMIC DNA]</scope>
    <source>
        <strain evidence="1 2">Alberta</strain>
        <tissue evidence="1">Whole body</tissue>
    </source>
</reference>
<protein>
    <submittedName>
        <fullName evidence="1">Uncharacterized protein</fullName>
    </submittedName>
</protein>
<comment type="caution">
    <text evidence="1">The sequence shown here is derived from an EMBL/GenBank/DDBJ whole genome shotgun (WGS) entry which is preliminary data.</text>
</comment>
<name>A0A232F4P9_9HYME</name>
<evidence type="ECO:0000313" key="2">
    <source>
        <dbReference type="Proteomes" id="UP000215335"/>
    </source>
</evidence>
<sequence>MCKAHQLKHDFFTPETLTEICTKLVTHYFVLTPTDLDSWNIDPENFVLVDLIRRHHQPVNPNDLQNVLLKDAVYNAVGLAGFDLYDEVNFDEWFSTTLKHELNQQSHNHRIIRRRVCWLIGRWTGMPFLSNIIKS</sequence>
<evidence type="ECO:0000313" key="1">
    <source>
        <dbReference type="EMBL" id="OXU25751.1"/>
    </source>
</evidence>
<dbReference type="GO" id="GO:0005829">
    <property type="term" value="C:cytosol"/>
    <property type="evidence" value="ECO:0007669"/>
    <property type="project" value="TreeGrafter"/>
</dbReference>
<keyword evidence="2" id="KW-1185">Reference proteome</keyword>
<dbReference type="PANTHER" id="PTHR10997">
    <property type="entry name" value="IMPORTIN-7, 8, 11"/>
    <property type="match status" value="1"/>
</dbReference>
<dbReference type="Gene3D" id="1.25.10.10">
    <property type="entry name" value="Leucine-rich Repeat Variant"/>
    <property type="match status" value="2"/>
</dbReference>
<dbReference type="STRING" id="543379.A0A232F4P9"/>
<dbReference type="InterPro" id="IPR016024">
    <property type="entry name" value="ARM-type_fold"/>
</dbReference>
<dbReference type="Proteomes" id="UP000215335">
    <property type="component" value="Unassembled WGS sequence"/>
</dbReference>
<dbReference type="InterPro" id="IPR011989">
    <property type="entry name" value="ARM-like"/>
</dbReference>
<organism evidence="1 2">
    <name type="scientific">Trichomalopsis sarcophagae</name>
    <dbReference type="NCBI Taxonomy" id="543379"/>
    <lineage>
        <taxon>Eukaryota</taxon>
        <taxon>Metazoa</taxon>
        <taxon>Ecdysozoa</taxon>
        <taxon>Arthropoda</taxon>
        <taxon>Hexapoda</taxon>
        <taxon>Insecta</taxon>
        <taxon>Pterygota</taxon>
        <taxon>Neoptera</taxon>
        <taxon>Endopterygota</taxon>
        <taxon>Hymenoptera</taxon>
        <taxon>Apocrita</taxon>
        <taxon>Proctotrupomorpha</taxon>
        <taxon>Chalcidoidea</taxon>
        <taxon>Pteromalidae</taxon>
        <taxon>Pteromalinae</taxon>
        <taxon>Trichomalopsis</taxon>
    </lineage>
</organism>
<dbReference type="GO" id="GO:0006606">
    <property type="term" value="P:protein import into nucleus"/>
    <property type="evidence" value="ECO:0007669"/>
    <property type="project" value="TreeGrafter"/>
</dbReference>
<accession>A0A232F4P9</accession>
<dbReference type="GO" id="GO:0005635">
    <property type="term" value="C:nuclear envelope"/>
    <property type="evidence" value="ECO:0007669"/>
    <property type="project" value="TreeGrafter"/>
</dbReference>
<dbReference type="EMBL" id="NNAY01000953">
    <property type="protein sequence ID" value="OXU25751.1"/>
    <property type="molecule type" value="Genomic_DNA"/>
</dbReference>
<dbReference type="PANTHER" id="PTHR10997:SF7">
    <property type="entry name" value="IMPORTIN-11"/>
    <property type="match status" value="1"/>
</dbReference>
<proteinExistence type="predicted"/>
<gene>
    <name evidence="1" type="ORF">TSAR_016914</name>
</gene>
<dbReference type="AlphaFoldDB" id="A0A232F4P9"/>
<dbReference type="SUPFAM" id="SSF48371">
    <property type="entry name" value="ARM repeat"/>
    <property type="match status" value="1"/>
</dbReference>